<reference evidence="5 6" key="1">
    <citation type="submission" date="2017-03" db="EMBL/GenBank/DDBJ databases">
        <title>Genome sequence of Clostridium chromiireducens DSM 23318.</title>
        <authorList>
            <person name="Poehlein A."/>
            <person name="Daniel R."/>
        </authorList>
    </citation>
    <scope>NUCLEOTIDE SEQUENCE [LARGE SCALE GENOMIC DNA]</scope>
    <source>
        <strain evidence="5 6">DSM 23318</strain>
    </source>
</reference>
<dbReference type="InterPro" id="IPR014756">
    <property type="entry name" value="Ig_E-set"/>
</dbReference>
<dbReference type="Gene3D" id="3.90.400.10">
    <property type="entry name" value="Oligo-1,6-glucosidase, Domain 2"/>
    <property type="match status" value="1"/>
</dbReference>
<dbReference type="SUPFAM" id="SSF81296">
    <property type="entry name" value="E set domains"/>
    <property type="match status" value="1"/>
</dbReference>
<comment type="caution">
    <text evidence="5">The sequence shown here is derived from an EMBL/GenBank/DDBJ whole genome shotgun (WGS) entry which is preliminary data.</text>
</comment>
<keyword evidence="3 5" id="KW-0326">Glycosidase</keyword>
<dbReference type="SUPFAM" id="SSF51445">
    <property type="entry name" value="(Trans)glycosidases"/>
    <property type="match status" value="1"/>
</dbReference>
<keyword evidence="2 5" id="KW-0378">Hydrolase</keyword>
<dbReference type="Proteomes" id="UP000191056">
    <property type="component" value="Unassembled WGS sequence"/>
</dbReference>
<dbReference type="SMART" id="SM00642">
    <property type="entry name" value="Aamy"/>
    <property type="match status" value="1"/>
</dbReference>
<dbReference type="AlphaFoldDB" id="A0A1V4J127"/>
<evidence type="ECO:0000313" key="6">
    <source>
        <dbReference type="Proteomes" id="UP000191056"/>
    </source>
</evidence>
<dbReference type="RefSeq" id="WP_079438095.1">
    <property type="nucleotide sequence ID" value="NZ_MZGT01000005.1"/>
</dbReference>
<dbReference type="CDD" id="cd02857">
    <property type="entry name" value="E_set_CDase_PDE_N"/>
    <property type="match status" value="1"/>
</dbReference>
<dbReference type="Pfam" id="PF00128">
    <property type="entry name" value="Alpha-amylase"/>
    <property type="match status" value="1"/>
</dbReference>
<dbReference type="EC" id="3.2.1.54" evidence="5"/>
<feature type="domain" description="Glycosyl hydrolase family 13 catalytic" evidence="4">
    <location>
        <begin position="137"/>
        <end position="494"/>
    </location>
</feature>
<dbReference type="Pfam" id="PF22026">
    <property type="entry name" value="Alpha-amylase_C_2"/>
    <property type="match status" value="1"/>
</dbReference>
<dbReference type="InterPro" id="IPR017853">
    <property type="entry name" value="GH"/>
</dbReference>
<name>A0A1V4J127_9CLOT</name>
<dbReference type="STRING" id="225345.CLCHR_04890"/>
<dbReference type="GO" id="GO:0047798">
    <property type="term" value="F:cyclomaltodextrinase activity"/>
    <property type="evidence" value="ECO:0007669"/>
    <property type="project" value="UniProtKB-EC"/>
</dbReference>
<dbReference type="PANTHER" id="PTHR10357:SF210">
    <property type="entry name" value="MALTODEXTRIN GLUCOSIDASE"/>
    <property type="match status" value="1"/>
</dbReference>
<comment type="similarity">
    <text evidence="1">Belongs to the glycosyl hydrolase 13 family.</text>
</comment>
<gene>
    <name evidence="5" type="ORF">CLCHR_04890</name>
</gene>
<organism evidence="5 6">
    <name type="scientific">Clostridium chromiireducens</name>
    <dbReference type="NCBI Taxonomy" id="225345"/>
    <lineage>
        <taxon>Bacteria</taxon>
        <taxon>Bacillati</taxon>
        <taxon>Bacillota</taxon>
        <taxon>Clostridia</taxon>
        <taxon>Eubacteriales</taxon>
        <taxon>Clostridiaceae</taxon>
        <taxon>Clostridium</taxon>
    </lineage>
</organism>
<dbReference type="SUPFAM" id="SSF51011">
    <property type="entry name" value="Glycosyl hydrolase domain"/>
    <property type="match status" value="1"/>
</dbReference>
<evidence type="ECO:0000313" key="5">
    <source>
        <dbReference type="EMBL" id="OPJ65714.1"/>
    </source>
</evidence>
<dbReference type="Gene3D" id="3.20.20.80">
    <property type="entry name" value="Glycosidases"/>
    <property type="match status" value="1"/>
</dbReference>
<dbReference type="InterPro" id="IPR006047">
    <property type="entry name" value="GH13_cat_dom"/>
</dbReference>
<dbReference type="InterPro" id="IPR013780">
    <property type="entry name" value="Glyco_hydro_b"/>
</dbReference>
<proteinExistence type="inferred from homology"/>
<evidence type="ECO:0000256" key="2">
    <source>
        <dbReference type="ARBA" id="ARBA00022801"/>
    </source>
</evidence>
<dbReference type="EMBL" id="MZGT01000005">
    <property type="protein sequence ID" value="OPJ65714.1"/>
    <property type="molecule type" value="Genomic_DNA"/>
</dbReference>
<accession>A0A1V4J127</accession>
<dbReference type="InterPro" id="IPR004185">
    <property type="entry name" value="Glyco_hydro_13_lg-like_dom"/>
</dbReference>
<dbReference type="GO" id="GO:0005975">
    <property type="term" value="P:carbohydrate metabolic process"/>
    <property type="evidence" value="ECO:0007669"/>
    <property type="project" value="InterPro"/>
</dbReference>
<protein>
    <submittedName>
        <fullName evidence="5">Cyclomaltodextrinase</fullName>
        <ecNumber evidence="5">3.2.1.54</ecNumber>
    </submittedName>
</protein>
<evidence type="ECO:0000256" key="3">
    <source>
        <dbReference type="ARBA" id="ARBA00023295"/>
    </source>
</evidence>
<keyword evidence="6" id="KW-1185">Reference proteome</keyword>
<dbReference type="InterPro" id="IPR054174">
    <property type="entry name" value="Alpha-amylase-like_C"/>
</dbReference>
<dbReference type="Pfam" id="PF02903">
    <property type="entry name" value="Alpha-amylase_N"/>
    <property type="match status" value="1"/>
</dbReference>
<dbReference type="Gene3D" id="2.60.40.1180">
    <property type="entry name" value="Golgi alpha-mannosidase II"/>
    <property type="match status" value="1"/>
</dbReference>
<dbReference type="Gene3D" id="2.60.40.10">
    <property type="entry name" value="Immunoglobulins"/>
    <property type="match status" value="1"/>
</dbReference>
<dbReference type="PANTHER" id="PTHR10357">
    <property type="entry name" value="ALPHA-AMYLASE FAMILY MEMBER"/>
    <property type="match status" value="1"/>
</dbReference>
<sequence length="578" mass="68033">MNKHAIYHILDTPYAYAKDINTLSVTLRAAKNDIKICNIHYKSRYDWENSFNVEEMKIKDTNNLFDFFSTDISVERNRYRYFFEIIDGEGNRFFLDERGLRGKEIRRKEATAFQYPYIAPADVYNEEKWLQEAVVYQVFVDRFCNGDKSNDPENIAKWGDDVNEASMFGGDIQGIIDKLGYLEDLGANLLYLTPIFKSSSNHKYNTADYYKIDLQFGDIEKVKELVKKCHDKNIKVVFDAVFNHSGADFFAFEDVLLNQEKSKYKDWYFIDRFPARLEDVNYYTFADNVATMPKFNTNNEEVKNYLLNVAKYWIDEIGIDGWRLDVCDEVDHSFWRDFKKDVKNHKKEAIIIGEIMHEASSFLKGDQLDGIMNYPFKGALVDFFGNRTIDAKMFSEILSINRNIYMDSITRQLWNLIGSHDTQRFLTECGEKVERMKLAIAFQFTYIGVPYIYYGDEIGLWGGEEPESRKCMVWEEEKQNKELFDLYKQLISVRKDNPELIYGSYKTLYCEGNLIIFERSYKKEMTIIAINNEEKQVEFKLPINSLIKDLINSQISNVGENIYLKSMDFKIYKVLKDN</sequence>
<evidence type="ECO:0000259" key="4">
    <source>
        <dbReference type="SMART" id="SM00642"/>
    </source>
</evidence>
<dbReference type="OrthoDB" id="9805159at2"/>
<evidence type="ECO:0000256" key="1">
    <source>
        <dbReference type="ARBA" id="ARBA00008061"/>
    </source>
</evidence>
<dbReference type="InterPro" id="IPR013783">
    <property type="entry name" value="Ig-like_fold"/>
</dbReference>
<dbReference type="CDD" id="cd11338">
    <property type="entry name" value="AmyAc_CMD"/>
    <property type="match status" value="1"/>
</dbReference>
<dbReference type="InterPro" id="IPR045857">
    <property type="entry name" value="O16G_dom_2"/>
</dbReference>